<dbReference type="AlphaFoldDB" id="A0AAV3RJF1"/>
<feature type="compositionally biased region" description="Low complexity" evidence="1">
    <location>
        <begin position="209"/>
        <end position="218"/>
    </location>
</feature>
<protein>
    <submittedName>
        <fullName evidence="2">Uncharacterized protein</fullName>
    </submittedName>
</protein>
<comment type="caution">
    <text evidence="2">The sequence shown here is derived from an EMBL/GenBank/DDBJ whole genome shotgun (WGS) entry which is preliminary data.</text>
</comment>
<proteinExistence type="predicted"/>
<gene>
    <name evidence="2" type="ORF">LIER_27822</name>
</gene>
<evidence type="ECO:0000313" key="3">
    <source>
        <dbReference type="Proteomes" id="UP001454036"/>
    </source>
</evidence>
<evidence type="ECO:0000313" key="2">
    <source>
        <dbReference type="EMBL" id="GAA0174432.1"/>
    </source>
</evidence>
<sequence>MSQSSKNQVENFELRPRTVADQVEASISGRMPIIQVDRPSSLVPHTEPANPTPQVVASEGVKDEAARAEKSYQEKVDTHLALLREQLYLPCIEEGSIDPDLTFGYTSVYVEAFPYSMRLPFSPFLNNLLIAVNRAPDELANITAFREPQLVDFDDMLMDRPSIFTRMAITTKTKPRESLLNEVTFTYPPATSVVLPTPSINPLLKRMASDAPSASQPSKKAKKSSDPKQKTTQVSARDSSGDESQVHKIQPPTGVVVPSSMNVVTLDSSTTISDQGLHRQVLVDTNRFSSTGVEHSLSYSCSADRLGGEGSLIER</sequence>
<dbReference type="EMBL" id="BAABME010009074">
    <property type="protein sequence ID" value="GAA0174432.1"/>
    <property type="molecule type" value="Genomic_DNA"/>
</dbReference>
<accession>A0AAV3RJF1</accession>
<evidence type="ECO:0000256" key="1">
    <source>
        <dbReference type="SAM" id="MobiDB-lite"/>
    </source>
</evidence>
<reference evidence="2 3" key="1">
    <citation type="submission" date="2024-01" db="EMBL/GenBank/DDBJ databases">
        <title>The complete chloroplast genome sequence of Lithospermum erythrorhizon: insights into the phylogenetic relationship among Boraginaceae species and the maternal lineages of purple gromwells.</title>
        <authorList>
            <person name="Okada T."/>
            <person name="Watanabe K."/>
        </authorList>
    </citation>
    <scope>NUCLEOTIDE SEQUENCE [LARGE SCALE GENOMIC DNA]</scope>
</reference>
<name>A0AAV3RJF1_LITER</name>
<organism evidence="2 3">
    <name type="scientific">Lithospermum erythrorhizon</name>
    <name type="common">Purple gromwell</name>
    <name type="synonym">Lithospermum officinale var. erythrorhizon</name>
    <dbReference type="NCBI Taxonomy" id="34254"/>
    <lineage>
        <taxon>Eukaryota</taxon>
        <taxon>Viridiplantae</taxon>
        <taxon>Streptophyta</taxon>
        <taxon>Embryophyta</taxon>
        <taxon>Tracheophyta</taxon>
        <taxon>Spermatophyta</taxon>
        <taxon>Magnoliopsida</taxon>
        <taxon>eudicotyledons</taxon>
        <taxon>Gunneridae</taxon>
        <taxon>Pentapetalae</taxon>
        <taxon>asterids</taxon>
        <taxon>lamiids</taxon>
        <taxon>Boraginales</taxon>
        <taxon>Boraginaceae</taxon>
        <taxon>Boraginoideae</taxon>
        <taxon>Lithospermeae</taxon>
        <taxon>Lithospermum</taxon>
    </lineage>
</organism>
<feature type="region of interest" description="Disordered" evidence="1">
    <location>
        <begin position="207"/>
        <end position="256"/>
    </location>
</feature>
<keyword evidence="3" id="KW-1185">Reference proteome</keyword>
<dbReference type="Proteomes" id="UP001454036">
    <property type="component" value="Unassembled WGS sequence"/>
</dbReference>